<organism evidence="2 3">
    <name type="scientific">Phrynosoma platyrhinos</name>
    <name type="common">Desert horned lizard</name>
    <dbReference type="NCBI Taxonomy" id="52577"/>
    <lineage>
        <taxon>Eukaryota</taxon>
        <taxon>Metazoa</taxon>
        <taxon>Chordata</taxon>
        <taxon>Craniata</taxon>
        <taxon>Vertebrata</taxon>
        <taxon>Euteleostomi</taxon>
        <taxon>Lepidosauria</taxon>
        <taxon>Squamata</taxon>
        <taxon>Bifurcata</taxon>
        <taxon>Unidentata</taxon>
        <taxon>Episquamata</taxon>
        <taxon>Toxicofera</taxon>
        <taxon>Iguania</taxon>
        <taxon>Phrynosomatidae</taxon>
        <taxon>Phrynosomatinae</taxon>
        <taxon>Phrynosoma</taxon>
    </lineage>
</organism>
<dbReference type="Gene3D" id="2.60.40.10">
    <property type="entry name" value="Immunoglobulins"/>
    <property type="match status" value="2"/>
</dbReference>
<dbReference type="InterPro" id="IPR050412">
    <property type="entry name" value="Ig-like_Receptors_ImmuneReg"/>
</dbReference>
<evidence type="ECO:0000256" key="1">
    <source>
        <dbReference type="ARBA" id="ARBA00023157"/>
    </source>
</evidence>
<dbReference type="InterPro" id="IPR036179">
    <property type="entry name" value="Ig-like_dom_sf"/>
</dbReference>
<proteinExistence type="predicted"/>
<dbReference type="Proteomes" id="UP000826234">
    <property type="component" value="Unassembled WGS sequence"/>
</dbReference>
<keyword evidence="3" id="KW-1185">Reference proteome</keyword>
<keyword evidence="1" id="KW-1015">Disulfide bond</keyword>
<dbReference type="InterPro" id="IPR013783">
    <property type="entry name" value="Ig-like_fold"/>
</dbReference>
<dbReference type="PANTHER" id="PTHR11738:SF186">
    <property type="entry name" value="OSTEOCLAST-ASSOCIATED IMMUNOGLOBULIN-LIKE RECEPTOR"/>
    <property type="match status" value="1"/>
</dbReference>
<gene>
    <name evidence="2" type="ORF">JD844_001517</name>
</gene>
<protein>
    <submittedName>
        <fullName evidence="2">Uncharacterized protein</fullName>
    </submittedName>
</protein>
<comment type="caution">
    <text evidence="2">The sequence shown here is derived from an EMBL/GenBank/DDBJ whole genome shotgun (WGS) entry which is preliminary data.</text>
</comment>
<name>A0ABQ7T9V6_PHRPL</name>
<reference evidence="2 3" key="1">
    <citation type="journal article" date="2022" name="Gigascience">
        <title>A chromosome-level genome assembly and annotation of the desert horned lizard, Phrynosoma platyrhinos, provides insight into chromosomal rearrangements among reptiles.</title>
        <authorList>
            <person name="Koochekian N."/>
            <person name="Ascanio A."/>
            <person name="Farleigh K."/>
            <person name="Card D.C."/>
            <person name="Schield D.R."/>
            <person name="Castoe T.A."/>
            <person name="Jezkova T."/>
        </authorList>
    </citation>
    <scope>NUCLEOTIDE SEQUENCE [LARGE SCALE GENOMIC DNA]</scope>
    <source>
        <strain evidence="2">NK-2021</strain>
    </source>
</reference>
<accession>A0ABQ7T9V6</accession>
<dbReference type="SUPFAM" id="SSF48726">
    <property type="entry name" value="Immunoglobulin"/>
    <property type="match status" value="2"/>
</dbReference>
<dbReference type="EMBL" id="JAIPUX010000521">
    <property type="protein sequence ID" value="KAH0626500.1"/>
    <property type="molecule type" value="Genomic_DNA"/>
</dbReference>
<evidence type="ECO:0000313" key="2">
    <source>
        <dbReference type="EMBL" id="KAH0626500.1"/>
    </source>
</evidence>
<evidence type="ECO:0000313" key="3">
    <source>
        <dbReference type="Proteomes" id="UP000826234"/>
    </source>
</evidence>
<dbReference type="PANTHER" id="PTHR11738">
    <property type="entry name" value="MHC CLASS I NK CELL RECEPTOR"/>
    <property type="match status" value="1"/>
</dbReference>
<sequence>MHQNMKFHLVKEPSLLQPLTKVAEKDEVTFPIANAKHSDEGIYRCIFGDSYQGWSPYSNKVHVKIRDASLSKPSIKIISTQQTPLGFNVTIECQGPETDLIFSLHKSIAPQPEKHRNTSTFHVFMMELADARHYACQYRHRRNPFVWSEPSDPLELVKRGSISEEANQPVTMPLEPVAEADPNEVSYAVLNHYSLKIKQAADPDRIPESCVYASVAKDRTRNQEEPTDRISQEW</sequence>